<name>A0A5B7DQ44_PORTR</name>
<accession>A0A5B7DQ44</accession>
<evidence type="ECO:0000313" key="3">
    <source>
        <dbReference type="Proteomes" id="UP000324222"/>
    </source>
</evidence>
<evidence type="ECO:0000256" key="1">
    <source>
        <dbReference type="SAM" id="MobiDB-lite"/>
    </source>
</evidence>
<organism evidence="2 3">
    <name type="scientific">Portunus trituberculatus</name>
    <name type="common">Swimming crab</name>
    <name type="synonym">Neptunus trituberculatus</name>
    <dbReference type="NCBI Taxonomy" id="210409"/>
    <lineage>
        <taxon>Eukaryota</taxon>
        <taxon>Metazoa</taxon>
        <taxon>Ecdysozoa</taxon>
        <taxon>Arthropoda</taxon>
        <taxon>Crustacea</taxon>
        <taxon>Multicrustacea</taxon>
        <taxon>Malacostraca</taxon>
        <taxon>Eumalacostraca</taxon>
        <taxon>Eucarida</taxon>
        <taxon>Decapoda</taxon>
        <taxon>Pleocyemata</taxon>
        <taxon>Brachyura</taxon>
        <taxon>Eubrachyura</taxon>
        <taxon>Portunoidea</taxon>
        <taxon>Portunidae</taxon>
        <taxon>Portuninae</taxon>
        <taxon>Portunus</taxon>
    </lineage>
</organism>
<dbReference type="Proteomes" id="UP000324222">
    <property type="component" value="Unassembled WGS sequence"/>
</dbReference>
<sequence>MDCKRRSAESLGLGAPVKIHSAPSQEVKSRSWSAASRRQRWQVKVWREAAGAQAGCSSGEMRNQLEERRGVHRGAVCWCLSWAQNLPTIVTSEKAEPRPVAKPRGTEASWWEEPRPVANRRSKT</sequence>
<feature type="region of interest" description="Disordered" evidence="1">
    <location>
        <begin position="93"/>
        <end position="124"/>
    </location>
</feature>
<proteinExistence type="predicted"/>
<protein>
    <submittedName>
        <fullName evidence="2">Uncharacterized protein</fullName>
    </submittedName>
</protein>
<gene>
    <name evidence="2" type="ORF">E2C01_016824</name>
</gene>
<evidence type="ECO:0000313" key="2">
    <source>
        <dbReference type="EMBL" id="MPC23762.1"/>
    </source>
</evidence>
<reference evidence="2 3" key="1">
    <citation type="submission" date="2019-05" db="EMBL/GenBank/DDBJ databases">
        <title>Another draft genome of Portunus trituberculatus and its Hox gene families provides insights of decapod evolution.</title>
        <authorList>
            <person name="Jeong J.-H."/>
            <person name="Song I."/>
            <person name="Kim S."/>
            <person name="Choi T."/>
            <person name="Kim D."/>
            <person name="Ryu S."/>
            <person name="Kim W."/>
        </authorList>
    </citation>
    <scope>NUCLEOTIDE SEQUENCE [LARGE SCALE GENOMIC DNA]</scope>
    <source>
        <tissue evidence="2">Muscle</tissue>
    </source>
</reference>
<keyword evidence="3" id="KW-1185">Reference proteome</keyword>
<comment type="caution">
    <text evidence="2">The sequence shown here is derived from an EMBL/GenBank/DDBJ whole genome shotgun (WGS) entry which is preliminary data.</text>
</comment>
<dbReference type="EMBL" id="VSRR010001248">
    <property type="protein sequence ID" value="MPC23762.1"/>
    <property type="molecule type" value="Genomic_DNA"/>
</dbReference>
<dbReference type="AlphaFoldDB" id="A0A5B7DQ44"/>